<feature type="region of interest" description="Disordered" evidence="1">
    <location>
        <begin position="128"/>
        <end position="152"/>
    </location>
</feature>
<dbReference type="EMBL" id="FMSP01000020">
    <property type="protein sequence ID" value="SCV74132.1"/>
    <property type="molecule type" value="Genomic_DNA"/>
</dbReference>
<evidence type="ECO:0000256" key="1">
    <source>
        <dbReference type="SAM" id="MobiDB-lite"/>
    </source>
</evidence>
<dbReference type="AlphaFoldDB" id="A0A238FK19"/>
<feature type="region of interest" description="Disordered" evidence="1">
    <location>
        <begin position="406"/>
        <end position="432"/>
    </location>
</feature>
<dbReference type="Proteomes" id="UP000198372">
    <property type="component" value="Unassembled WGS sequence"/>
</dbReference>
<reference evidence="3" key="1">
    <citation type="submission" date="2016-09" db="EMBL/GenBank/DDBJ databases">
        <authorList>
            <person name="Jeantristanb JTB J.-T."/>
            <person name="Ricardo R."/>
        </authorList>
    </citation>
    <scope>NUCLEOTIDE SEQUENCE [LARGE SCALE GENOMIC DNA]</scope>
</reference>
<dbReference type="OrthoDB" id="2525852at2759"/>
<accession>A0A238FK19</accession>
<gene>
    <name evidence="2" type="ORF">BQ2448_6564</name>
</gene>
<evidence type="ECO:0000313" key="2">
    <source>
        <dbReference type="EMBL" id="SCV74132.1"/>
    </source>
</evidence>
<keyword evidence="3" id="KW-1185">Reference proteome</keyword>
<proteinExistence type="predicted"/>
<feature type="compositionally biased region" description="Polar residues" evidence="1">
    <location>
        <begin position="416"/>
        <end position="432"/>
    </location>
</feature>
<sequence>MPTKPPPARSASTPPLSIYLCSLRDGLETTNSRLSLSVPKPPNGLFKPGDTLHPIVNLHKCSTEYTSLSLTLVVTTYALIYGKDRWQRGQIAAAMLGNATAGGPAITTVEQVPLFTLEVPWISPNTAGATAAARSEKDTKRSSKGSADPLRGGMYEIVLPHPQAGDTLPTMRRKDEGLSVPNRLGVSWILHLRGKRHGFFKLDDHLQIELPVGFPLVPPIPDSLPDSEWLTATASKDPLHKGPQGGGATSLQAKHLHCRQLFIQPPSRITTRIPFHLQCSPSDPSTLSLFTPSPRLSLTLNQRAFTQPILDKNLGQPMHWSGIAISASREVPKFIEPEKGKGFWEWKGEVDVPEDCVTVESEGLKVKVWYFITAQFTSDRIMEHSLSVTVPVFLPSFPRSLALEEMDHDGMEPGPSDSTSTGQEELPSYTPS</sequence>
<protein>
    <submittedName>
        <fullName evidence="2">BQ2448_6564 protein</fullName>
    </submittedName>
</protein>
<evidence type="ECO:0000313" key="3">
    <source>
        <dbReference type="Proteomes" id="UP000198372"/>
    </source>
</evidence>
<name>A0A238FK19_9BASI</name>
<organism evidence="2 3">
    <name type="scientific">Microbotryum intermedium</name>
    <dbReference type="NCBI Taxonomy" id="269621"/>
    <lineage>
        <taxon>Eukaryota</taxon>
        <taxon>Fungi</taxon>
        <taxon>Dikarya</taxon>
        <taxon>Basidiomycota</taxon>
        <taxon>Pucciniomycotina</taxon>
        <taxon>Microbotryomycetes</taxon>
        <taxon>Microbotryales</taxon>
        <taxon>Microbotryaceae</taxon>
        <taxon>Microbotryum</taxon>
    </lineage>
</organism>